<dbReference type="PROSITE" id="PS51257">
    <property type="entry name" value="PROKAR_LIPOPROTEIN"/>
    <property type="match status" value="1"/>
</dbReference>
<comment type="caution">
    <text evidence="2">The sequence shown here is derived from an EMBL/GenBank/DDBJ whole genome shotgun (WGS) entry which is preliminary data.</text>
</comment>
<protein>
    <submittedName>
        <fullName evidence="2">Pilus assembly protein PilP</fullName>
    </submittedName>
</protein>
<name>A0ABW7NZA7_9GAMM</name>
<dbReference type="PIRSF" id="PIRSF016481">
    <property type="entry name" value="Pilus_assembly_PilP"/>
    <property type="match status" value="1"/>
</dbReference>
<dbReference type="Proteomes" id="UP001610706">
    <property type="component" value="Unassembled WGS sequence"/>
</dbReference>
<dbReference type="RefSeq" id="WP_395544997.1">
    <property type="nucleotide sequence ID" value="NZ_CP166302.1"/>
</dbReference>
<proteinExistence type="predicted"/>
<dbReference type="Gene3D" id="2.30.30.830">
    <property type="match status" value="1"/>
</dbReference>
<evidence type="ECO:0000313" key="3">
    <source>
        <dbReference type="Proteomes" id="UP001610706"/>
    </source>
</evidence>
<evidence type="ECO:0000256" key="1">
    <source>
        <dbReference type="SAM" id="SignalP"/>
    </source>
</evidence>
<sequence length="180" mass="19500">MKALMLMLVLLLGLASCGDPDNLQQYTLDVRTRPGAAPEPVPPVSSYVPEPYQPASQRSPFALPVLEVAATAPPAAAYCTAPAMRGPKQPLEHYALERLSMRGTLQQGGLITGLVSAPDGITHTVTPGDRMGLHHGEVRVVSRERIVLEEYLSDGRGCWNRRESTLLLVSKEQECAVCKQ</sequence>
<reference evidence="2 3" key="1">
    <citation type="submission" date="2024-08" db="EMBL/GenBank/DDBJ databases">
        <title>Oceanimonas smirnovii Genome sequencing and assembly.</title>
        <authorList>
            <person name="Tang B."/>
        </authorList>
    </citation>
    <scope>NUCLEOTIDE SEQUENCE [LARGE SCALE GENOMIC DNA]</scope>
    <source>
        <strain evidence="2 3">OS2020-119</strain>
    </source>
</reference>
<evidence type="ECO:0000313" key="2">
    <source>
        <dbReference type="EMBL" id="MFH7564547.1"/>
    </source>
</evidence>
<keyword evidence="3" id="KW-1185">Reference proteome</keyword>
<feature type="signal peptide" evidence="1">
    <location>
        <begin position="1"/>
        <end position="18"/>
    </location>
</feature>
<gene>
    <name evidence="2" type="ORF">AB9R89_04325</name>
</gene>
<dbReference type="Pfam" id="PF04351">
    <property type="entry name" value="PilP"/>
    <property type="match status" value="1"/>
</dbReference>
<organism evidence="2 3">
    <name type="scientific">Oceanimonas smirnovii</name>
    <dbReference type="NCBI Taxonomy" id="264574"/>
    <lineage>
        <taxon>Bacteria</taxon>
        <taxon>Pseudomonadati</taxon>
        <taxon>Pseudomonadota</taxon>
        <taxon>Gammaproteobacteria</taxon>
        <taxon>Aeromonadales</taxon>
        <taxon>Aeromonadaceae</taxon>
        <taxon>Oceanimonas</taxon>
    </lineage>
</organism>
<keyword evidence="1" id="KW-0732">Signal</keyword>
<feature type="chain" id="PRO_5045301684" evidence="1">
    <location>
        <begin position="19"/>
        <end position="180"/>
    </location>
</feature>
<dbReference type="EMBL" id="JBGFTR010000004">
    <property type="protein sequence ID" value="MFH7564547.1"/>
    <property type="molecule type" value="Genomic_DNA"/>
</dbReference>
<dbReference type="InterPro" id="IPR007446">
    <property type="entry name" value="PilP"/>
</dbReference>
<accession>A0ABW7NZA7</accession>